<keyword evidence="3 8" id="KW-0349">Heme</keyword>
<feature type="transmembrane region" description="Helical" evidence="10">
    <location>
        <begin position="12"/>
        <end position="32"/>
    </location>
</feature>
<dbReference type="Pfam" id="PF00067">
    <property type="entry name" value="p450"/>
    <property type="match status" value="1"/>
</dbReference>
<accession>A0A9D5H3V1</accession>
<gene>
    <name evidence="11" type="ORF">J5N97_030141</name>
</gene>
<evidence type="ECO:0008006" key="13">
    <source>
        <dbReference type="Google" id="ProtNLM"/>
    </source>
</evidence>
<dbReference type="OrthoDB" id="2789670at2759"/>
<keyword evidence="10" id="KW-0812">Transmembrane</keyword>
<organism evidence="11 12">
    <name type="scientific">Dioscorea zingiberensis</name>
    <dbReference type="NCBI Taxonomy" id="325984"/>
    <lineage>
        <taxon>Eukaryota</taxon>
        <taxon>Viridiplantae</taxon>
        <taxon>Streptophyta</taxon>
        <taxon>Embryophyta</taxon>
        <taxon>Tracheophyta</taxon>
        <taxon>Spermatophyta</taxon>
        <taxon>Magnoliopsida</taxon>
        <taxon>Liliopsida</taxon>
        <taxon>Dioscoreales</taxon>
        <taxon>Dioscoreaceae</taxon>
        <taxon>Dioscorea</taxon>
    </lineage>
</organism>
<evidence type="ECO:0000313" key="12">
    <source>
        <dbReference type="Proteomes" id="UP001085076"/>
    </source>
</evidence>
<evidence type="ECO:0000256" key="9">
    <source>
        <dbReference type="RuleBase" id="RU000461"/>
    </source>
</evidence>
<keyword evidence="4 8" id="KW-0479">Metal-binding</keyword>
<dbReference type="PROSITE" id="PS00086">
    <property type="entry name" value="CYTOCHROME_P450"/>
    <property type="match status" value="1"/>
</dbReference>
<evidence type="ECO:0000256" key="8">
    <source>
        <dbReference type="PIRSR" id="PIRSR602401-1"/>
    </source>
</evidence>
<name>A0A9D5H3V1_9LILI</name>
<comment type="cofactor">
    <cofactor evidence="1 8">
        <name>heme</name>
        <dbReference type="ChEBI" id="CHEBI:30413"/>
    </cofactor>
</comment>
<dbReference type="InterPro" id="IPR002401">
    <property type="entry name" value="Cyt_P450_E_grp-I"/>
</dbReference>
<dbReference type="EMBL" id="JAGGNH010000010">
    <property type="protein sequence ID" value="KAJ0962313.1"/>
    <property type="molecule type" value="Genomic_DNA"/>
</dbReference>
<dbReference type="InterPro" id="IPR001128">
    <property type="entry name" value="Cyt_P450"/>
</dbReference>
<evidence type="ECO:0000256" key="2">
    <source>
        <dbReference type="ARBA" id="ARBA00010617"/>
    </source>
</evidence>
<dbReference type="InterPro" id="IPR036396">
    <property type="entry name" value="Cyt_P450_sf"/>
</dbReference>
<keyword evidence="10" id="KW-0472">Membrane</keyword>
<dbReference type="FunFam" id="1.10.630.10:FF:000126">
    <property type="entry name" value="Predicted protein"/>
    <property type="match status" value="1"/>
</dbReference>
<dbReference type="CDD" id="cd11073">
    <property type="entry name" value="CYP76-like"/>
    <property type="match status" value="1"/>
</dbReference>
<protein>
    <recommendedName>
        <fullName evidence="13">Cytochrome P450</fullName>
    </recommendedName>
</protein>
<comment type="caution">
    <text evidence="11">The sequence shown here is derived from an EMBL/GenBank/DDBJ whole genome shotgun (WGS) entry which is preliminary data.</text>
</comment>
<dbReference type="GO" id="GO:0004497">
    <property type="term" value="F:monooxygenase activity"/>
    <property type="evidence" value="ECO:0007669"/>
    <property type="project" value="UniProtKB-KW"/>
</dbReference>
<dbReference type="Gene3D" id="1.10.630.10">
    <property type="entry name" value="Cytochrome P450"/>
    <property type="match status" value="1"/>
</dbReference>
<dbReference type="GO" id="GO:0020037">
    <property type="term" value="F:heme binding"/>
    <property type="evidence" value="ECO:0007669"/>
    <property type="project" value="InterPro"/>
</dbReference>
<evidence type="ECO:0000256" key="5">
    <source>
        <dbReference type="ARBA" id="ARBA00023002"/>
    </source>
</evidence>
<keyword evidence="10" id="KW-1133">Transmembrane helix</keyword>
<keyword evidence="5 9" id="KW-0560">Oxidoreductase</keyword>
<reference evidence="11" key="1">
    <citation type="submission" date="2021-03" db="EMBL/GenBank/DDBJ databases">
        <authorList>
            <person name="Li Z."/>
            <person name="Yang C."/>
        </authorList>
    </citation>
    <scope>NUCLEOTIDE SEQUENCE</scope>
    <source>
        <strain evidence="11">Dzin_1.0</strain>
        <tissue evidence="11">Leaf</tissue>
    </source>
</reference>
<feature type="binding site" description="axial binding residue" evidence="8">
    <location>
        <position position="453"/>
    </location>
    <ligand>
        <name>heme</name>
        <dbReference type="ChEBI" id="CHEBI:30413"/>
    </ligand>
    <ligandPart>
        <name>Fe</name>
        <dbReference type="ChEBI" id="CHEBI:18248"/>
    </ligandPart>
</feature>
<proteinExistence type="inferred from homology"/>
<evidence type="ECO:0000313" key="11">
    <source>
        <dbReference type="EMBL" id="KAJ0962313.1"/>
    </source>
</evidence>
<keyword evidence="6 8" id="KW-0408">Iron</keyword>
<evidence type="ECO:0000256" key="4">
    <source>
        <dbReference type="ARBA" id="ARBA00022723"/>
    </source>
</evidence>
<evidence type="ECO:0000256" key="1">
    <source>
        <dbReference type="ARBA" id="ARBA00001971"/>
    </source>
</evidence>
<dbReference type="AlphaFoldDB" id="A0A9D5H3V1"/>
<evidence type="ECO:0000256" key="6">
    <source>
        <dbReference type="ARBA" id="ARBA00023004"/>
    </source>
</evidence>
<evidence type="ECO:0000256" key="7">
    <source>
        <dbReference type="ARBA" id="ARBA00023033"/>
    </source>
</evidence>
<comment type="similarity">
    <text evidence="2 9">Belongs to the cytochrome P450 family.</text>
</comment>
<dbReference type="PRINTS" id="PR00385">
    <property type="entry name" value="P450"/>
</dbReference>
<evidence type="ECO:0000256" key="3">
    <source>
        <dbReference type="ARBA" id="ARBA00022617"/>
    </source>
</evidence>
<dbReference type="PRINTS" id="PR00463">
    <property type="entry name" value="EP450I"/>
</dbReference>
<reference evidence="11" key="2">
    <citation type="journal article" date="2022" name="Hortic Res">
        <title>The genome of Dioscorea zingiberensis sheds light on the biosynthesis, origin and evolution of the medicinally important diosgenin saponins.</title>
        <authorList>
            <person name="Li Y."/>
            <person name="Tan C."/>
            <person name="Li Z."/>
            <person name="Guo J."/>
            <person name="Li S."/>
            <person name="Chen X."/>
            <person name="Wang C."/>
            <person name="Dai X."/>
            <person name="Yang H."/>
            <person name="Song W."/>
            <person name="Hou L."/>
            <person name="Xu J."/>
            <person name="Tong Z."/>
            <person name="Xu A."/>
            <person name="Yuan X."/>
            <person name="Wang W."/>
            <person name="Yang Q."/>
            <person name="Chen L."/>
            <person name="Sun Z."/>
            <person name="Wang K."/>
            <person name="Pan B."/>
            <person name="Chen J."/>
            <person name="Bao Y."/>
            <person name="Liu F."/>
            <person name="Qi X."/>
            <person name="Gang D.R."/>
            <person name="Wen J."/>
            <person name="Li J."/>
        </authorList>
    </citation>
    <scope>NUCLEOTIDE SEQUENCE</scope>
    <source>
        <strain evidence="11">Dzin_1.0</strain>
    </source>
</reference>
<keyword evidence="12" id="KW-1185">Reference proteome</keyword>
<dbReference type="GO" id="GO:0016705">
    <property type="term" value="F:oxidoreductase activity, acting on paired donors, with incorporation or reduction of molecular oxygen"/>
    <property type="evidence" value="ECO:0007669"/>
    <property type="project" value="InterPro"/>
</dbReference>
<evidence type="ECO:0000256" key="10">
    <source>
        <dbReference type="SAM" id="Phobius"/>
    </source>
</evidence>
<dbReference type="Proteomes" id="UP001085076">
    <property type="component" value="Miscellaneous, Linkage group lg10"/>
</dbReference>
<keyword evidence="7 9" id="KW-0503">Monooxygenase</keyword>
<dbReference type="InterPro" id="IPR017972">
    <property type="entry name" value="Cyt_P450_CS"/>
</dbReference>
<dbReference type="PANTHER" id="PTHR47951">
    <property type="entry name" value="OS08G0547900 PROTEIN"/>
    <property type="match status" value="1"/>
</dbReference>
<sequence length="517" mass="58621">MWWWEGRIRWDELARALLTFLIGLFAIIWYAWRYVNSRKKPPLLPPGPRGLPLIGSLPFLGPNLHQCLAELARRYGPIMKLQLGTKLCVVISSSSVAKEIYKENDIIFSNHDLPIAARIISYGGSNLVRCPYGPTWRAMRRVFNQDLLSNKNLDVSKDLRQKQIQKMVSELHSNAGNSVNVGEIAFATSLNLLESMLWGDRLKCEAIEGDFQQLVMETIKLLTRPNISDFFPFVAWFDVRGIERRMRKCISRLDKIYEAIIERRMNLDGVDDGKAEDATGGKDFLSILINVMKDDDPKKPITCTNIKALITDIMVGGTSTIATTVEWAMAELIHKPEIKNKVQEELKAVVGAESRVDESHIPRLSYLQAVLKETLRLHAVVPLLVPRVPSQSCVVGGYSIPKVAQVMTNVWAIQRDPAVWDNPLEFRPERFLGNVILINDFSFFPFGSGRRKCAGLPLVERLLPLIVATLLHMFEWRVPDSEKLDLREKFGVTLTKANPLVAIALPRFLPPWRCTND</sequence>
<dbReference type="SUPFAM" id="SSF48264">
    <property type="entry name" value="Cytochrome P450"/>
    <property type="match status" value="1"/>
</dbReference>
<dbReference type="PANTHER" id="PTHR47951:SF3">
    <property type="entry name" value="CYTOCHROME P450, FAMILY 706, SUBFAMILY A, POLYPEPTIDE 4"/>
    <property type="match status" value="1"/>
</dbReference>
<dbReference type="GO" id="GO:0005506">
    <property type="term" value="F:iron ion binding"/>
    <property type="evidence" value="ECO:0007669"/>
    <property type="project" value="InterPro"/>
</dbReference>